<dbReference type="EMBL" id="CM056743">
    <property type="protein sequence ID" value="KAJ8674184.1"/>
    <property type="molecule type" value="Genomic_DNA"/>
</dbReference>
<sequence length="147" mass="16019">MSAPAKTVKKKLTGSGKKKRKAQKDEQSERDKQSMCIDKHTVKFDGSAKKSRLECSPGKEPSEAIGNDVTLENSSPEVDLSRTTEEIDSVVPSDIVGCEDSDSTSCENQDLALVSSDIGNWPTHLNKGTINYLIEKGAEQSSLKEYP</sequence>
<organism evidence="1 2">
    <name type="scientific">Eretmocerus hayati</name>
    <dbReference type="NCBI Taxonomy" id="131215"/>
    <lineage>
        <taxon>Eukaryota</taxon>
        <taxon>Metazoa</taxon>
        <taxon>Ecdysozoa</taxon>
        <taxon>Arthropoda</taxon>
        <taxon>Hexapoda</taxon>
        <taxon>Insecta</taxon>
        <taxon>Pterygota</taxon>
        <taxon>Neoptera</taxon>
        <taxon>Endopterygota</taxon>
        <taxon>Hymenoptera</taxon>
        <taxon>Apocrita</taxon>
        <taxon>Proctotrupomorpha</taxon>
        <taxon>Chalcidoidea</taxon>
        <taxon>Aphelinidae</taxon>
        <taxon>Aphelininae</taxon>
        <taxon>Eretmocerus</taxon>
    </lineage>
</organism>
<reference evidence="1" key="1">
    <citation type="submission" date="2023-04" db="EMBL/GenBank/DDBJ databases">
        <title>A chromosome-level genome assembly of the parasitoid wasp Eretmocerus hayati.</title>
        <authorList>
            <person name="Zhong Y."/>
            <person name="Liu S."/>
            <person name="Liu Y."/>
        </authorList>
    </citation>
    <scope>NUCLEOTIDE SEQUENCE</scope>
    <source>
        <strain evidence="1">ZJU_SS_LIU_2023</strain>
    </source>
</reference>
<protein>
    <submittedName>
        <fullName evidence="1">Uncharacterized protein</fullName>
    </submittedName>
</protein>
<accession>A0ACC2NSH5</accession>
<evidence type="ECO:0000313" key="2">
    <source>
        <dbReference type="Proteomes" id="UP001239111"/>
    </source>
</evidence>
<keyword evidence="2" id="KW-1185">Reference proteome</keyword>
<gene>
    <name evidence="1" type="ORF">QAD02_005446</name>
</gene>
<evidence type="ECO:0000313" key="1">
    <source>
        <dbReference type="EMBL" id="KAJ8674184.1"/>
    </source>
</evidence>
<name>A0ACC2NSH5_9HYME</name>
<proteinExistence type="predicted"/>
<dbReference type="Proteomes" id="UP001239111">
    <property type="component" value="Chromosome 3"/>
</dbReference>
<comment type="caution">
    <text evidence="1">The sequence shown here is derived from an EMBL/GenBank/DDBJ whole genome shotgun (WGS) entry which is preliminary data.</text>
</comment>